<comment type="caution">
    <text evidence="2">The sequence shown here is derived from an EMBL/GenBank/DDBJ whole genome shotgun (WGS) entry which is preliminary data.</text>
</comment>
<accession>A0A8H6Y0Z7</accession>
<keyword evidence="3" id="KW-1185">Reference proteome</keyword>
<name>A0A8H6Y0Z7_9AGAR</name>
<proteinExistence type="predicted"/>
<feature type="signal peptide" evidence="1">
    <location>
        <begin position="1"/>
        <end position="19"/>
    </location>
</feature>
<gene>
    <name evidence="2" type="ORF">MSAN_01631100</name>
</gene>
<feature type="chain" id="PRO_5034485678" evidence="1">
    <location>
        <begin position="20"/>
        <end position="162"/>
    </location>
</feature>
<dbReference type="Proteomes" id="UP000623467">
    <property type="component" value="Unassembled WGS sequence"/>
</dbReference>
<dbReference type="EMBL" id="JACAZH010000014">
    <property type="protein sequence ID" value="KAF7350702.1"/>
    <property type="molecule type" value="Genomic_DNA"/>
</dbReference>
<keyword evidence="1" id="KW-0732">Signal</keyword>
<sequence length="162" mass="17087">MAHLFFTFLFPLFILQSLAAPVARQAEQSFALGNCTFTSDNTVPLILGIEHAQESLGPLNAVSDITNGRHLLCAQIHIFDANNFTTQIVARLELGPTEHAPPDNTPQLLANSLQEALSQIKAVNTFGLDNGTLAAVQSANTSISGILDSVGLGNCTTTAVTA</sequence>
<dbReference type="AlphaFoldDB" id="A0A8H6Y0Z7"/>
<dbReference type="OrthoDB" id="3056581at2759"/>
<evidence type="ECO:0000256" key="1">
    <source>
        <dbReference type="SAM" id="SignalP"/>
    </source>
</evidence>
<organism evidence="2 3">
    <name type="scientific">Mycena sanguinolenta</name>
    <dbReference type="NCBI Taxonomy" id="230812"/>
    <lineage>
        <taxon>Eukaryota</taxon>
        <taxon>Fungi</taxon>
        <taxon>Dikarya</taxon>
        <taxon>Basidiomycota</taxon>
        <taxon>Agaricomycotina</taxon>
        <taxon>Agaricomycetes</taxon>
        <taxon>Agaricomycetidae</taxon>
        <taxon>Agaricales</taxon>
        <taxon>Marasmiineae</taxon>
        <taxon>Mycenaceae</taxon>
        <taxon>Mycena</taxon>
    </lineage>
</organism>
<protein>
    <submittedName>
        <fullName evidence="2">Uncharacterized protein</fullName>
    </submittedName>
</protein>
<reference evidence="2" key="1">
    <citation type="submission" date="2020-05" db="EMBL/GenBank/DDBJ databases">
        <title>Mycena genomes resolve the evolution of fungal bioluminescence.</title>
        <authorList>
            <person name="Tsai I.J."/>
        </authorList>
    </citation>
    <scope>NUCLEOTIDE SEQUENCE</scope>
    <source>
        <strain evidence="2">160909Yilan</strain>
    </source>
</reference>
<evidence type="ECO:0000313" key="2">
    <source>
        <dbReference type="EMBL" id="KAF7350702.1"/>
    </source>
</evidence>
<evidence type="ECO:0000313" key="3">
    <source>
        <dbReference type="Proteomes" id="UP000623467"/>
    </source>
</evidence>